<dbReference type="GO" id="GO:0046933">
    <property type="term" value="F:proton-transporting ATP synthase activity, rotational mechanism"/>
    <property type="evidence" value="ECO:0007669"/>
    <property type="project" value="UniProtKB-UniRule"/>
</dbReference>
<evidence type="ECO:0000313" key="9">
    <source>
        <dbReference type="EMBL" id="OZM73832.1"/>
    </source>
</evidence>
<evidence type="ECO:0000256" key="3">
    <source>
        <dbReference type="ARBA" id="ARBA00022781"/>
    </source>
</evidence>
<dbReference type="OrthoDB" id="5242917at2"/>
<keyword evidence="8" id="KW-1003">Cell membrane</keyword>
<reference evidence="9 10" key="1">
    <citation type="submission" date="2017-07" db="EMBL/GenBank/DDBJ databases">
        <title>Amycolatopsis antarcticus sp. nov., isolated from the surface of an Antarcticus brown macroalga.</title>
        <authorList>
            <person name="Wang J."/>
            <person name="Leiva S."/>
            <person name="Huang J."/>
            <person name="Huang Y."/>
        </authorList>
    </citation>
    <scope>NUCLEOTIDE SEQUENCE [LARGE SCALE GENOMIC DNA]</scope>
    <source>
        <strain evidence="9 10">AU-G6</strain>
    </source>
</reference>
<dbReference type="InterPro" id="IPR000711">
    <property type="entry name" value="ATPase_OSCP/dsu"/>
</dbReference>
<dbReference type="PROSITE" id="PS00389">
    <property type="entry name" value="ATPASE_DELTA"/>
    <property type="match status" value="1"/>
</dbReference>
<dbReference type="PRINTS" id="PR00125">
    <property type="entry name" value="ATPASEDELTA"/>
</dbReference>
<keyword evidence="2 8" id="KW-0813">Transport</keyword>
<dbReference type="Pfam" id="PF00213">
    <property type="entry name" value="OSCP"/>
    <property type="match status" value="1"/>
</dbReference>
<accession>A0A263D5P4</accession>
<dbReference type="EMBL" id="NKYE01000003">
    <property type="protein sequence ID" value="OZM73832.1"/>
    <property type="molecule type" value="Genomic_DNA"/>
</dbReference>
<comment type="similarity">
    <text evidence="8">Belongs to the ATPase delta chain family.</text>
</comment>
<proteinExistence type="inferred from homology"/>
<evidence type="ECO:0000256" key="7">
    <source>
        <dbReference type="ARBA" id="ARBA00023310"/>
    </source>
</evidence>
<keyword evidence="5 8" id="KW-0472">Membrane</keyword>
<dbReference type="NCBIfam" id="NF009967">
    <property type="entry name" value="PRK13430.1"/>
    <property type="match status" value="1"/>
</dbReference>
<keyword evidence="3 8" id="KW-0375">Hydrogen ion transport</keyword>
<dbReference type="HAMAP" id="MF_01416">
    <property type="entry name" value="ATP_synth_delta_bact"/>
    <property type="match status" value="1"/>
</dbReference>
<keyword evidence="7 8" id="KW-0066">ATP synthesis</keyword>
<evidence type="ECO:0000256" key="5">
    <source>
        <dbReference type="ARBA" id="ARBA00023136"/>
    </source>
</evidence>
<keyword evidence="6 8" id="KW-0139">CF(1)</keyword>
<dbReference type="NCBIfam" id="TIGR01145">
    <property type="entry name" value="ATP_synt_delta"/>
    <property type="match status" value="1"/>
</dbReference>
<name>A0A263D5P4_9PSEU</name>
<keyword evidence="4 8" id="KW-0406">Ion transport</keyword>
<dbReference type="FunCoup" id="A0A263D5P4">
    <property type="interactions" value="41"/>
</dbReference>
<dbReference type="Gene3D" id="1.10.520.20">
    <property type="entry name" value="N-terminal domain of the delta subunit of the F1F0-ATP synthase"/>
    <property type="match status" value="1"/>
</dbReference>
<dbReference type="InParanoid" id="A0A263D5P4"/>
<evidence type="ECO:0000256" key="8">
    <source>
        <dbReference type="HAMAP-Rule" id="MF_01416"/>
    </source>
</evidence>
<sequence>MTLHAASREALGLAENRLGEVLGDAGTDPSVVGEELLSVVDLLSREVGLRRAAGDGSSDPQVRVRLVRSVLDGKVSDPTLTVLDTAVSSRWSSPRELLDGLESLGRSALLTSAETTGNLDSVERQLFDIARIVGGSAELDRALSEQTAPADAKRGLVRNLFGDKVDPITRMLTERAVVRQRGRGASYGLDELVKLAAERRERSVARVTTATELTDEQQSTLAGKLRAIYGRQIAVHQEIDPNLGGGLVIRVGDEVIDGSSAGRIATLRRQLAG</sequence>
<comment type="caution">
    <text evidence="9">The sequence shown here is derived from an EMBL/GenBank/DDBJ whole genome shotgun (WGS) entry which is preliminary data.</text>
</comment>
<comment type="subcellular location">
    <subcellularLocation>
        <location evidence="8">Cell membrane</location>
        <topology evidence="8">Peripheral membrane protein</topology>
    </subcellularLocation>
    <subcellularLocation>
        <location evidence="1">Membrane</location>
    </subcellularLocation>
</comment>
<evidence type="ECO:0000256" key="2">
    <source>
        <dbReference type="ARBA" id="ARBA00022448"/>
    </source>
</evidence>
<evidence type="ECO:0000256" key="4">
    <source>
        <dbReference type="ARBA" id="ARBA00023065"/>
    </source>
</evidence>
<dbReference type="AlphaFoldDB" id="A0A263D5P4"/>
<keyword evidence="10" id="KW-1185">Reference proteome</keyword>
<dbReference type="GO" id="GO:0005886">
    <property type="term" value="C:plasma membrane"/>
    <property type="evidence" value="ECO:0007669"/>
    <property type="project" value="UniProtKB-SubCell"/>
</dbReference>
<dbReference type="GO" id="GO:0045259">
    <property type="term" value="C:proton-transporting ATP synthase complex"/>
    <property type="evidence" value="ECO:0007669"/>
    <property type="project" value="UniProtKB-KW"/>
</dbReference>
<dbReference type="RefSeq" id="WP_094861589.1">
    <property type="nucleotide sequence ID" value="NZ_NKYE01000003.1"/>
</dbReference>
<gene>
    <name evidence="8" type="primary">atpH</name>
    <name evidence="9" type="ORF">CFN78_05880</name>
</gene>
<dbReference type="InterPro" id="IPR020781">
    <property type="entry name" value="ATPase_OSCP/d_CS"/>
</dbReference>
<comment type="function">
    <text evidence="8">This protein is part of the stalk that links CF(0) to CF(1). It either transmits conformational changes from CF(0) to CF(1) or is implicated in proton conduction.</text>
</comment>
<comment type="function">
    <text evidence="8">F(1)F(0) ATP synthase produces ATP from ADP in the presence of a proton or sodium gradient. F-type ATPases consist of two structural domains, F(1) containing the extramembraneous catalytic core and F(0) containing the membrane proton channel, linked together by a central stalk and a peripheral stalk. During catalysis, ATP synthesis in the catalytic domain of F(1) is coupled via a rotary mechanism of the central stalk subunits to proton translocation.</text>
</comment>
<evidence type="ECO:0000256" key="6">
    <source>
        <dbReference type="ARBA" id="ARBA00023196"/>
    </source>
</evidence>
<evidence type="ECO:0000256" key="1">
    <source>
        <dbReference type="ARBA" id="ARBA00004370"/>
    </source>
</evidence>
<dbReference type="PANTHER" id="PTHR11910">
    <property type="entry name" value="ATP SYNTHASE DELTA CHAIN"/>
    <property type="match status" value="1"/>
</dbReference>
<dbReference type="InterPro" id="IPR026015">
    <property type="entry name" value="ATP_synth_OSCP/delta_N_sf"/>
</dbReference>
<dbReference type="Proteomes" id="UP000242444">
    <property type="component" value="Unassembled WGS sequence"/>
</dbReference>
<protein>
    <recommendedName>
        <fullName evidence="8">ATP synthase subunit delta</fullName>
    </recommendedName>
    <alternativeName>
        <fullName evidence="8">ATP synthase F(1) sector subunit delta</fullName>
    </alternativeName>
    <alternativeName>
        <fullName evidence="8">F-type ATPase subunit delta</fullName>
        <shortName evidence="8">F-ATPase subunit delta</shortName>
    </alternativeName>
</protein>
<organism evidence="9 10">
    <name type="scientific">Amycolatopsis antarctica</name>
    <dbReference type="NCBI Taxonomy" id="1854586"/>
    <lineage>
        <taxon>Bacteria</taxon>
        <taxon>Bacillati</taxon>
        <taxon>Actinomycetota</taxon>
        <taxon>Actinomycetes</taxon>
        <taxon>Pseudonocardiales</taxon>
        <taxon>Pseudonocardiaceae</taxon>
        <taxon>Amycolatopsis</taxon>
    </lineage>
</organism>
<evidence type="ECO:0000313" key="10">
    <source>
        <dbReference type="Proteomes" id="UP000242444"/>
    </source>
</evidence>